<evidence type="ECO:0000256" key="4">
    <source>
        <dbReference type="ARBA" id="ARBA00022692"/>
    </source>
</evidence>
<dbReference type="VEuPathDB" id="FungiDB:TAPDE_001514"/>
<dbReference type="eggNOG" id="KOG4072">
    <property type="taxonomic scope" value="Eukaryota"/>
</dbReference>
<proteinExistence type="inferred from homology"/>
<accession>R4XBE8</accession>
<dbReference type="Proteomes" id="UP000013776">
    <property type="component" value="Unassembled WGS sequence"/>
</dbReference>
<dbReference type="Pfam" id="PF06703">
    <property type="entry name" value="SPC25"/>
    <property type="match status" value="1"/>
</dbReference>
<evidence type="ECO:0000313" key="10">
    <source>
        <dbReference type="EMBL" id="CCG81691.1"/>
    </source>
</evidence>
<comment type="caution">
    <text evidence="10">The sequence shown here is derived from an EMBL/GenBank/DDBJ whole genome shotgun (WGS) entry which is preliminary data.</text>
</comment>
<dbReference type="GO" id="GO:0005787">
    <property type="term" value="C:signal peptidase complex"/>
    <property type="evidence" value="ECO:0007669"/>
    <property type="project" value="InterPro"/>
</dbReference>
<evidence type="ECO:0000256" key="9">
    <source>
        <dbReference type="SAM" id="Phobius"/>
    </source>
</evidence>
<dbReference type="GO" id="GO:0045047">
    <property type="term" value="P:protein targeting to ER"/>
    <property type="evidence" value="ECO:0007669"/>
    <property type="project" value="TreeGrafter"/>
</dbReference>
<keyword evidence="11" id="KW-1185">Reference proteome</keyword>
<evidence type="ECO:0000256" key="1">
    <source>
        <dbReference type="ARBA" id="ARBA00004477"/>
    </source>
</evidence>
<evidence type="ECO:0000256" key="5">
    <source>
        <dbReference type="ARBA" id="ARBA00022824"/>
    </source>
</evidence>
<gene>
    <name evidence="10" type="ORF">TAPDE_001514</name>
</gene>
<protein>
    <recommendedName>
        <fullName evidence="3">Signal peptidase complex subunit 2</fullName>
    </recommendedName>
</protein>
<dbReference type="AlphaFoldDB" id="R4XBE8"/>
<dbReference type="PANTHER" id="PTHR13085">
    <property type="entry name" value="MICROSOMAL SIGNAL PEPTIDASE 25 KDA SUBUNIT"/>
    <property type="match status" value="1"/>
</dbReference>
<evidence type="ECO:0000256" key="2">
    <source>
        <dbReference type="ARBA" id="ARBA00007324"/>
    </source>
</evidence>
<keyword evidence="6 9" id="KW-1133">Transmembrane helix</keyword>
<evidence type="ECO:0000256" key="7">
    <source>
        <dbReference type="ARBA" id="ARBA00023136"/>
    </source>
</evidence>
<evidence type="ECO:0000256" key="6">
    <source>
        <dbReference type="ARBA" id="ARBA00022989"/>
    </source>
</evidence>
<organism evidence="10 11">
    <name type="scientific">Taphrina deformans (strain PYCC 5710 / ATCC 11124 / CBS 356.35 / IMI 108563 / JCM 9778 / NBRC 8474)</name>
    <name type="common">Peach leaf curl fungus</name>
    <name type="synonym">Lalaria deformans</name>
    <dbReference type="NCBI Taxonomy" id="1097556"/>
    <lineage>
        <taxon>Eukaryota</taxon>
        <taxon>Fungi</taxon>
        <taxon>Dikarya</taxon>
        <taxon>Ascomycota</taxon>
        <taxon>Taphrinomycotina</taxon>
        <taxon>Taphrinomycetes</taxon>
        <taxon>Taphrinales</taxon>
        <taxon>Taphrinaceae</taxon>
        <taxon>Taphrina</taxon>
    </lineage>
</organism>
<reference evidence="10 11" key="1">
    <citation type="journal article" date="2013" name="MBio">
        <title>Genome sequencing of the plant pathogen Taphrina deformans, the causal agent of peach leaf curl.</title>
        <authorList>
            <person name="Cisse O.H."/>
            <person name="Almeida J.M.G.C.F."/>
            <person name="Fonseca A."/>
            <person name="Kumar A.A."/>
            <person name="Salojaervi J."/>
            <person name="Overmyer K."/>
            <person name="Hauser P.M."/>
            <person name="Pagni M."/>
        </authorList>
    </citation>
    <scope>NUCLEOTIDE SEQUENCE [LARGE SCALE GENOMIC DNA]</scope>
    <source>
        <strain evidence="11">PYCC 5710 / ATCC 11124 / CBS 356.35 / IMI 108563 / JCM 9778 / NBRC 8474</strain>
    </source>
</reference>
<name>R4XBE8_TAPDE</name>
<comment type="function">
    <text evidence="8">Component of the signal peptidase complex (SPC) which catalyzes the cleavage of N-terminal signal sequences from nascent proteins as they are translocated into the lumen of the endoplasmic reticulum. Enhances the enzymatic activity of SPC and facilitates the interactions between different components of the translocation site.</text>
</comment>
<comment type="similarity">
    <text evidence="2">Belongs to the SPCS2 family.</text>
</comment>
<dbReference type="GO" id="GO:0006465">
    <property type="term" value="P:signal peptide processing"/>
    <property type="evidence" value="ECO:0007669"/>
    <property type="project" value="InterPro"/>
</dbReference>
<comment type="subcellular location">
    <subcellularLocation>
        <location evidence="1">Endoplasmic reticulum membrane</location>
        <topology evidence="1">Multi-pass membrane protein</topology>
    </subcellularLocation>
</comment>
<dbReference type="OrthoDB" id="29558at2759"/>
<keyword evidence="4 9" id="KW-0812">Transmembrane</keyword>
<evidence type="ECO:0000256" key="3">
    <source>
        <dbReference type="ARBA" id="ARBA00017057"/>
    </source>
</evidence>
<dbReference type="PANTHER" id="PTHR13085:SF0">
    <property type="entry name" value="SIGNAL PEPTIDASE COMPLEX SUBUNIT 2"/>
    <property type="match status" value="1"/>
</dbReference>
<feature type="transmembrane region" description="Helical" evidence="9">
    <location>
        <begin position="36"/>
        <end position="54"/>
    </location>
</feature>
<feature type="transmembrane region" description="Helical" evidence="9">
    <location>
        <begin position="66"/>
        <end position="87"/>
    </location>
</feature>
<dbReference type="EMBL" id="CAHR02000055">
    <property type="protein sequence ID" value="CCG81691.1"/>
    <property type="molecule type" value="Genomic_DNA"/>
</dbReference>
<evidence type="ECO:0000256" key="8">
    <source>
        <dbReference type="ARBA" id="ARBA00045608"/>
    </source>
</evidence>
<dbReference type="STRING" id="1097556.R4XBE8"/>
<evidence type="ECO:0000313" key="11">
    <source>
        <dbReference type="Proteomes" id="UP000013776"/>
    </source>
</evidence>
<keyword evidence="5" id="KW-0256">Endoplasmic reticulum</keyword>
<keyword evidence="7 9" id="KW-0472">Membrane</keyword>
<dbReference type="InterPro" id="IPR009582">
    <property type="entry name" value="Spc2/SPCS2"/>
</dbReference>
<sequence>MVNIFSLTELKNASDDTIPATLRKMGYTQSHTLMDVRLLLGYIGVVAAALAGGYDYKVGFEKAKGYTLIGVLTYFLFYGGMNAWQYFVERGTVYVGTKGASRVVIRTRTDSASPVYRVEVTTAPGSGKGHVVRKHELFTKWFDLDGNLVAEPLQTWIGLLIQEAEGSVSKKKK</sequence>